<evidence type="ECO:0000313" key="4">
    <source>
        <dbReference type="Proteomes" id="UP000709466"/>
    </source>
</evidence>
<reference evidence="3 4" key="1">
    <citation type="submission" date="2020-03" db="EMBL/GenBank/DDBJ databases">
        <title>Bacterial isolates of synthetic phycosphere.</title>
        <authorList>
            <person name="Fu H."/>
            <person name="Moran M.A."/>
        </authorList>
    </citation>
    <scope>NUCLEOTIDE SEQUENCE [LARGE SCALE GENOMIC DNA]</scope>
    <source>
        <strain evidence="3 4">HF1</strain>
    </source>
</reference>
<name>A0ABX0VZW1_9RHOB</name>
<keyword evidence="1" id="KW-0812">Transmembrane</keyword>
<feature type="transmembrane region" description="Helical" evidence="1">
    <location>
        <begin position="36"/>
        <end position="59"/>
    </location>
</feature>
<sequence>MFSQNEGKTDRMIRVVVGLILIGLFFAGTVGAFGWVLLIVGIVLLVTGALGTCPAYSLLGINTCKVK</sequence>
<protein>
    <submittedName>
        <fullName evidence="3">DUF2892 domain-containing protein</fullName>
    </submittedName>
</protein>
<feature type="transmembrane region" description="Helical" evidence="1">
    <location>
        <begin position="12"/>
        <end position="30"/>
    </location>
</feature>
<comment type="caution">
    <text evidence="3">The sequence shown here is derived from an EMBL/GenBank/DDBJ whole genome shotgun (WGS) entry which is preliminary data.</text>
</comment>
<dbReference type="RefSeq" id="WP_167638079.1">
    <property type="nucleotide sequence ID" value="NZ_JAATOP010000005.1"/>
</dbReference>
<dbReference type="Proteomes" id="UP000709466">
    <property type="component" value="Unassembled WGS sequence"/>
</dbReference>
<dbReference type="EMBL" id="JAATOP010000005">
    <property type="protein sequence ID" value="NIY72707.1"/>
    <property type="molecule type" value="Genomic_DNA"/>
</dbReference>
<evidence type="ECO:0000256" key="1">
    <source>
        <dbReference type="SAM" id="Phobius"/>
    </source>
</evidence>
<gene>
    <name evidence="3" type="ORF">HCZ30_09695</name>
</gene>
<feature type="domain" description="Inner membrane protein YgaP-like transmembrane" evidence="2">
    <location>
        <begin position="4"/>
        <end position="67"/>
    </location>
</feature>
<organism evidence="3 4">
    <name type="scientific">Marivivens donghaensis</name>
    <dbReference type="NCBI Taxonomy" id="1699413"/>
    <lineage>
        <taxon>Bacteria</taxon>
        <taxon>Pseudomonadati</taxon>
        <taxon>Pseudomonadota</taxon>
        <taxon>Alphaproteobacteria</taxon>
        <taxon>Rhodobacterales</taxon>
        <taxon>Paracoccaceae</taxon>
        <taxon>Marivivens group</taxon>
        <taxon>Marivivens</taxon>
    </lineage>
</organism>
<evidence type="ECO:0000313" key="3">
    <source>
        <dbReference type="EMBL" id="NIY72707.1"/>
    </source>
</evidence>
<keyword evidence="1" id="KW-0472">Membrane</keyword>
<accession>A0ABX0VZW1</accession>
<dbReference type="InterPro" id="IPR021309">
    <property type="entry name" value="YgaP-like_TM"/>
</dbReference>
<evidence type="ECO:0000259" key="2">
    <source>
        <dbReference type="Pfam" id="PF11127"/>
    </source>
</evidence>
<keyword evidence="1" id="KW-1133">Transmembrane helix</keyword>
<keyword evidence="4" id="KW-1185">Reference proteome</keyword>
<dbReference type="Pfam" id="PF11127">
    <property type="entry name" value="YgaP-like_TM"/>
    <property type="match status" value="1"/>
</dbReference>
<proteinExistence type="predicted"/>